<evidence type="ECO:0000256" key="1">
    <source>
        <dbReference type="PROSITE-ProRule" id="PRU00221"/>
    </source>
</evidence>
<name>A0A146JW47_9EUKA</name>
<feature type="non-terminal residue" evidence="2">
    <location>
        <position position="320"/>
    </location>
</feature>
<organism evidence="2">
    <name type="scientific">Trepomonas sp. PC1</name>
    <dbReference type="NCBI Taxonomy" id="1076344"/>
    <lineage>
        <taxon>Eukaryota</taxon>
        <taxon>Metamonada</taxon>
        <taxon>Diplomonadida</taxon>
        <taxon>Hexamitidae</taxon>
        <taxon>Hexamitinae</taxon>
        <taxon>Trepomonas</taxon>
    </lineage>
</organism>
<sequence>LSLKQILTLAHHESPLLNVKSYTQQGQTCYLSMDQHNLLFWESRYEEFIPQQYQGTNFRLMDFSGNDLFVVDSVYLKRYQIQFGNEVQESQAELVSQSDFYPKSNLVVSQPKFQLVFLNQLLLEKSPLQIRKFKNLIIILTQKYIQVYSKRFQPLNEIQLTDSQKCFCLNDNYFVIYDTKKGLLVYTYSNLSSESFSMTLFKTQTEYKIKFKDLSSLDVCEDHLIIAGKQNVSVFRMVEEELLHLYSINENLSQIQKIIFMPEYKLLISACSKVVLFINLECGVVLKRFQPHTNITSLYADRDLLITGGKDGLVKVWKMW</sequence>
<protein>
    <recommendedName>
        <fullName evidence="3">WD domain, G-beta repeat-containing protein</fullName>
    </recommendedName>
</protein>
<dbReference type="Gene3D" id="2.130.10.10">
    <property type="entry name" value="YVTN repeat-like/Quinoprotein amine dehydrogenase"/>
    <property type="match status" value="1"/>
</dbReference>
<dbReference type="InterPro" id="IPR036322">
    <property type="entry name" value="WD40_repeat_dom_sf"/>
</dbReference>
<evidence type="ECO:0000313" key="2">
    <source>
        <dbReference type="EMBL" id="JAP88772.1"/>
    </source>
</evidence>
<gene>
    <name evidence="2" type="ORF">TPC1_31733</name>
</gene>
<accession>A0A146JW47</accession>
<feature type="repeat" description="WD" evidence="1">
    <location>
        <begin position="301"/>
        <end position="320"/>
    </location>
</feature>
<evidence type="ECO:0008006" key="3">
    <source>
        <dbReference type="Google" id="ProtNLM"/>
    </source>
</evidence>
<feature type="non-terminal residue" evidence="2">
    <location>
        <position position="1"/>
    </location>
</feature>
<dbReference type="InterPro" id="IPR015943">
    <property type="entry name" value="WD40/YVTN_repeat-like_dom_sf"/>
</dbReference>
<reference evidence="2" key="1">
    <citation type="submission" date="2015-07" db="EMBL/GenBank/DDBJ databases">
        <title>Adaptation to a free-living lifestyle via gene acquisitions in the diplomonad Trepomonas sp. PC1.</title>
        <authorList>
            <person name="Xu F."/>
            <person name="Jerlstrom-Hultqvist J."/>
            <person name="Kolisko M."/>
            <person name="Simpson A.G.B."/>
            <person name="Roger A.J."/>
            <person name="Svard S.G."/>
            <person name="Andersson J.O."/>
        </authorList>
    </citation>
    <scope>NUCLEOTIDE SEQUENCE</scope>
    <source>
        <strain evidence="2">PC1</strain>
    </source>
</reference>
<dbReference type="EMBL" id="GDID01007834">
    <property type="protein sequence ID" value="JAP88772.1"/>
    <property type="molecule type" value="Transcribed_RNA"/>
</dbReference>
<dbReference type="PROSITE" id="PS50082">
    <property type="entry name" value="WD_REPEATS_2"/>
    <property type="match status" value="1"/>
</dbReference>
<proteinExistence type="predicted"/>
<dbReference type="InterPro" id="IPR001680">
    <property type="entry name" value="WD40_rpt"/>
</dbReference>
<keyword evidence="1" id="KW-0853">WD repeat</keyword>
<dbReference type="AlphaFoldDB" id="A0A146JW47"/>
<dbReference type="SUPFAM" id="SSF50978">
    <property type="entry name" value="WD40 repeat-like"/>
    <property type="match status" value="1"/>
</dbReference>